<feature type="transmembrane region" description="Helical" evidence="9">
    <location>
        <begin position="333"/>
        <end position="356"/>
    </location>
</feature>
<dbReference type="PANTHER" id="PTHR31488:SF1">
    <property type="entry name" value="C-MANNOSYLTRANSFERASE DPY19L1"/>
    <property type="match status" value="1"/>
</dbReference>
<protein>
    <submittedName>
        <fullName evidence="10">Q-cell neuroblast polarization</fullName>
    </submittedName>
</protein>
<accession>A0A2C6L7G7</accession>
<dbReference type="Pfam" id="PF10034">
    <property type="entry name" value="Dpy19"/>
    <property type="match status" value="1"/>
</dbReference>
<keyword evidence="6 9" id="KW-1133">Transmembrane helix</keyword>
<feature type="transmembrane region" description="Helical" evidence="9">
    <location>
        <begin position="376"/>
        <end position="398"/>
    </location>
</feature>
<feature type="transmembrane region" description="Helical" evidence="9">
    <location>
        <begin position="444"/>
        <end position="469"/>
    </location>
</feature>
<comment type="similarity">
    <text evidence="2">Belongs to the dpy-19 family.</text>
</comment>
<comment type="caution">
    <text evidence="10">The sequence shown here is derived from an EMBL/GenBank/DDBJ whole genome shotgun (WGS) entry which is preliminary data.</text>
</comment>
<dbReference type="VEuPathDB" id="ToxoDB:CSUI_002797"/>
<dbReference type="GO" id="GO:0005637">
    <property type="term" value="C:nuclear inner membrane"/>
    <property type="evidence" value="ECO:0007669"/>
    <property type="project" value="TreeGrafter"/>
</dbReference>
<evidence type="ECO:0000313" key="10">
    <source>
        <dbReference type="EMBL" id="PHJ23352.1"/>
    </source>
</evidence>
<keyword evidence="7 9" id="KW-0472">Membrane</keyword>
<keyword evidence="3" id="KW-0328">Glycosyltransferase</keyword>
<feature type="region of interest" description="Disordered" evidence="8">
    <location>
        <begin position="924"/>
        <end position="958"/>
    </location>
</feature>
<dbReference type="GO" id="GO:0000030">
    <property type="term" value="F:mannosyltransferase activity"/>
    <property type="evidence" value="ECO:0007669"/>
    <property type="project" value="TreeGrafter"/>
</dbReference>
<keyword evidence="4" id="KW-0808">Transferase</keyword>
<evidence type="ECO:0000256" key="4">
    <source>
        <dbReference type="ARBA" id="ARBA00022679"/>
    </source>
</evidence>
<feature type="transmembrane region" description="Helical" evidence="9">
    <location>
        <begin position="221"/>
        <end position="254"/>
    </location>
</feature>
<dbReference type="EMBL" id="MIGC01001175">
    <property type="protein sequence ID" value="PHJ23352.1"/>
    <property type="molecule type" value="Genomic_DNA"/>
</dbReference>
<evidence type="ECO:0000256" key="8">
    <source>
        <dbReference type="SAM" id="MobiDB-lite"/>
    </source>
</evidence>
<feature type="transmembrane region" description="Helical" evidence="9">
    <location>
        <begin position="405"/>
        <end position="424"/>
    </location>
</feature>
<proteinExistence type="inferred from homology"/>
<keyword evidence="11" id="KW-1185">Reference proteome</keyword>
<keyword evidence="5 9" id="KW-0812">Transmembrane</keyword>
<evidence type="ECO:0000256" key="7">
    <source>
        <dbReference type="ARBA" id="ARBA00023136"/>
    </source>
</evidence>
<comment type="subcellular location">
    <subcellularLocation>
        <location evidence="1">Membrane</location>
        <topology evidence="1">Multi-pass membrane protein</topology>
    </subcellularLocation>
</comment>
<feature type="transmembrane region" description="Helical" evidence="9">
    <location>
        <begin position="731"/>
        <end position="750"/>
    </location>
</feature>
<evidence type="ECO:0000256" key="6">
    <source>
        <dbReference type="ARBA" id="ARBA00022989"/>
    </source>
</evidence>
<evidence type="ECO:0000256" key="2">
    <source>
        <dbReference type="ARBA" id="ARBA00008744"/>
    </source>
</evidence>
<evidence type="ECO:0000313" key="11">
    <source>
        <dbReference type="Proteomes" id="UP000221165"/>
    </source>
</evidence>
<dbReference type="PANTHER" id="PTHR31488">
    <property type="entry name" value="DPY-19-LIKE 1, LIKE (H. SAPIENS)"/>
    <property type="match status" value="1"/>
</dbReference>
<evidence type="ECO:0000256" key="5">
    <source>
        <dbReference type="ARBA" id="ARBA00022692"/>
    </source>
</evidence>
<dbReference type="GeneID" id="94426207"/>
<feature type="region of interest" description="Disordered" evidence="8">
    <location>
        <begin position="1"/>
        <end position="57"/>
    </location>
</feature>
<sequence length="1187" mass="133768">MALSTPGASEARRTRARTSRKPRPASAVISCAPGSSLPETGEKQAISRRGVQGEVCKSPPVAGDTRKTWVEGDERRQRVESPACGDSCTVVGLPRRFNTKSVVLLSTAIGLFFIFFLYRRHRLSFDWPYVQQRISVYSEGSFYFSFYNDIVSAPTWLEGVKRLLVDKRSEHPDVINALHRFNIHQELLVGLAYRSLKSLLGETLFAQLVARTPFNFYVGWVFAIQGFGVAVLCALAAAAGGSAFCCIACFGFFFANYFHRLIVRVQAISLRENWALPFLWVNITSIVLFLQAQSALQRLLLRRSLDQKVRGDAAAFSLATQREFARLKVRERALLWSLFGSSVAVLLFWQFGVFVLTTQASALFAVSLAGFPIERALRRIVVVLMATFSVTFVLQFMLRYLLLSFLPYVLISIWVVLCCRLPSLSPSSKAGAHFSQCSMDNSSWWGALLVRNTLRGMMALGVCFTLRLFLKGLDKDDSHVYQLLLHKLGLFRGSFDTQIYLMGATEFHPFSKYFADLIAPSRVFVFSGISVFVFSLLCLEQLFLLLGLHSRFPDLYQILSEAEAPIATKEQAVTHEGTDPAEKLCDEPVILEKSSIRASAVQPAPAEIELRRRPVTGGAHSGGVEEVHGSRQFWTGENEDAQGELLREHELFARFVYLTPDLCYLCIQAFFFLILMLLVVRLRVLCLPLLSVLAASSVASPPLFRVVRNVLFAAFGRERRCDETQRRSTGFRRLGGALLFTLLAFVPFYLKLPIEELLVQEPMLENAASLSRRRVVEWMQANLPEDAAVLSDIATSAMVRAGTSLRVVVHPQFEDVKMRKRVQFSYGVSACPPEELYATLLRDVYESEYLLISNFRCAVPRDAAVNAFQLGDMVEETSFHCPGDVEPLQRFCFRSQLGSSFFDMIYRNGQFALLRTRLKPERLAGCGEGSKPEEQPEKTGNGRCPKGETEAAAPAKNRTEIKRQLLEELRSVDVERKNEVYRRFNWRQKTSTLAGYEPWLQRCVRDDSHCGEDIQEYARELTDMYGLHQTTTLLQNRAIQLFPKTPSVSFAYAVFLDFDLGRKKEALSYYTRGVDGDPSNIGRVVQFVLYLEETFGRSLALQATDRLLHLDASLAQKTHAELLPEAANLCRAALLLREVVVSQATPGTSTSRVRDLPEIQRVMRRFWSKSKELNVQSGCVVDSWPYM</sequence>
<organism evidence="10 11">
    <name type="scientific">Cystoisospora suis</name>
    <dbReference type="NCBI Taxonomy" id="483139"/>
    <lineage>
        <taxon>Eukaryota</taxon>
        <taxon>Sar</taxon>
        <taxon>Alveolata</taxon>
        <taxon>Apicomplexa</taxon>
        <taxon>Conoidasida</taxon>
        <taxon>Coccidia</taxon>
        <taxon>Eucoccidiorida</taxon>
        <taxon>Eimeriorina</taxon>
        <taxon>Sarcocystidae</taxon>
        <taxon>Cystoisospora</taxon>
    </lineage>
</organism>
<dbReference type="AlphaFoldDB" id="A0A2C6L7G7"/>
<feature type="transmembrane region" description="Helical" evidence="9">
    <location>
        <begin position="101"/>
        <end position="118"/>
    </location>
</feature>
<evidence type="ECO:0000256" key="1">
    <source>
        <dbReference type="ARBA" id="ARBA00004141"/>
    </source>
</evidence>
<evidence type="ECO:0000256" key="3">
    <source>
        <dbReference type="ARBA" id="ARBA00022676"/>
    </source>
</evidence>
<feature type="transmembrane region" description="Helical" evidence="9">
    <location>
        <begin position="523"/>
        <end position="548"/>
    </location>
</feature>
<dbReference type="InterPro" id="IPR018732">
    <property type="entry name" value="Dpy-19/Dpy-19-like"/>
</dbReference>
<gene>
    <name evidence="10" type="ORF">CSUI_002797</name>
</gene>
<name>A0A2C6L7G7_9APIC</name>
<feature type="compositionally biased region" description="Basic residues" evidence="8">
    <location>
        <begin position="14"/>
        <end position="23"/>
    </location>
</feature>
<feature type="transmembrane region" description="Helical" evidence="9">
    <location>
        <begin position="662"/>
        <end position="682"/>
    </location>
</feature>
<dbReference type="RefSeq" id="XP_067925028.1">
    <property type="nucleotide sequence ID" value="XM_068062996.1"/>
</dbReference>
<dbReference type="OrthoDB" id="537915at2759"/>
<reference evidence="10 11" key="1">
    <citation type="journal article" date="2017" name="Int. J. Parasitol.">
        <title>The genome of the protozoan parasite Cystoisospora suis and a reverse vaccinology approach to identify vaccine candidates.</title>
        <authorList>
            <person name="Palmieri N."/>
            <person name="Shrestha A."/>
            <person name="Ruttkowski B."/>
            <person name="Beck T."/>
            <person name="Vogl C."/>
            <person name="Tomley F."/>
            <person name="Blake D.P."/>
            <person name="Joachim A."/>
        </authorList>
    </citation>
    <scope>NUCLEOTIDE SEQUENCE [LARGE SCALE GENOMIC DNA]</scope>
    <source>
        <strain evidence="10 11">Wien I</strain>
    </source>
</reference>
<evidence type="ECO:0000256" key="9">
    <source>
        <dbReference type="SAM" id="Phobius"/>
    </source>
</evidence>
<dbReference type="Proteomes" id="UP000221165">
    <property type="component" value="Unassembled WGS sequence"/>
</dbReference>
<feature type="non-terminal residue" evidence="10">
    <location>
        <position position="1187"/>
    </location>
</feature>